<evidence type="ECO:0000256" key="3">
    <source>
        <dbReference type="ARBA" id="ARBA00022989"/>
    </source>
</evidence>
<dbReference type="GO" id="GO:0005886">
    <property type="term" value="C:plasma membrane"/>
    <property type="evidence" value="ECO:0007669"/>
    <property type="project" value="TreeGrafter"/>
</dbReference>
<feature type="transmembrane region" description="Helical" evidence="5">
    <location>
        <begin position="301"/>
        <end position="319"/>
    </location>
</feature>
<evidence type="ECO:0000313" key="6">
    <source>
        <dbReference type="EMBL" id="KFD55856.1"/>
    </source>
</evidence>
<organism evidence="6 7">
    <name type="scientific">Trichuris suis</name>
    <name type="common">pig whipworm</name>
    <dbReference type="NCBI Taxonomy" id="68888"/>
    <lineage>
        <taxon>Eukaryota</taxon>
        <taxon>Metazoa</taxon>
        <taxon>Ecdysozoa</taxon>
        <taxon>Nematoda</taxon>
        <taxon>Enoplea</taxon>
        <taxon>Dorylaimia</taxon>
        <taxon>Trichinellida</taxon>
        <taxon>Trichuridae</taxon>
        <taxon>Trichuris</taxon>
    </lineage>
</organism>
<comment type="subcellular location">
    <subcellularLocation>
        <location evidence="1">Membrane</location>
        <topology evidence="1">Multi-pass membrane protein</topology>
    </subcellularLocation>
</comment>
<dbReference type="InterPro" id="IPR008952">
    <property type="entry name" value="Tetraspanin_EC2_sf"/>
</dbReference>
<dbReference type="PANTHER" id="PTHR19282:SF534">
    <property type="entry name" value="TETRASPANIN FAMILY-RELATED"/>
    <property type="match status" value="1"/>
</dbReference>
<dbReference type="PRINTS" id="PR00259">
    <property type="entry name" value="TMFOUR"/>
</dbReference>
<proteinExistence type="predicted"/>
<feature type="transmembrane region" description="Helical" evidence="5">
    <location>
        <begin position="221"/>
        <end position="243"/>
    </location>
</feature>
<name>A0A085MF60_9BILA</name>
<dbReference type="Gene3D" id="1.10.1450.10">
    <property type="entry name" value="Tetraspanin"/>
    <property type="match status" value="1"/>
</dbReference>
<feature type="transmembrane region" description="Helical" evidence="5">
    <location>
        <begin position="15"/>
        <end position="36"/>
    </location>
</feature>
<dbReference type="EMBL" id="KL363197">
    <property type="protein sequence ID" value="KFD55856.1"/>
    <property type="molecule type" value="Genomic_DNA"/>
</dbReference>
<evidence type="ECO:0000256" key="2">
    <source>
        <dbReference type="ARBA" id="ARBA00022692"/>
    </source>
</evidence>
<feature type="transmembrane region" description="Helical" evidence="5">
    <location>
        <begin position="127"/>
        <end position="151"/>
    </location>
</feature>
<sequence length="323" mass="35853">MTGQLSMPLNGAGELMALSCGVRCVKWAVFTFNFIIFISKPEERVLSQLFFIKYSKVLGVTLFGTSLYVLLSDAFKNYLQELLGKAGTDVDFQQFAVVIYVAAAVGGMLALCGFLGCCGACCESRCLLGTFFTIILVLFIVTIVGAVYILAKKDDFHYFIADLLKKYGVDKYDLDPEVKHLMDRMQNDLQCCGSRGCSDYVSPPESCHCTDNKFVQGCADYFFRILLNQAHTIAGILFGTLALEVTKSYSRKCEASSRLYKLHGSVIQLLRCISHCWFRLVTTSKSEFGISNFCFDSQVRTGTVLILLIMAHLAVALLGERVK</sequence>
<evidence type="ECO:0000256" key="1">
    <source>
        <dbReference type="ARBA" id="ARBA00004141"/>
    </source>
</evidence>
<dbReference type="AlphaFoldDB" id="A0A085MF60"/>
<reference evidence="6 7" key="1">
    <citation type="journal article" date="2014" name="Nat. Genet.">
        <title>Genome and transcriptome of the porcine whipworm Trichuris suis.</title>
        <authorList>
            <person name="Jex A.R."/>
            <person name="Nejsum P."/>
            <person name="Schwarz E.M."/>
            <person name="Hu L."/>
            <person name="Young N.D."/>
            <person name="Hall R.S."/>
            <person name="Korhonen P.K."/>
            <person name="Liao S."/>
            <person name="Thamsborg S."/>
            <person name="Xia J."/>
            <person name="Xu P."/>
            <person name="Wang S."/>
            <person name="Scheerlinck J.P."/>
            <person name="Hofmann A."/>
            <person name="Sternberg P.W."/>
            <person name="Wang J."/>
            <person name="Gasser R.B."/>
        </authorList>
    </citation>
    <scope>NUCLEOTIDE SEQUENCE [LARGE SCALE GENOMIC DNA]</scope>
    <source>
        <strain evidence="6">DCEP-RM93M</strain>
    </source>
</reference>
<gene>
    <name evidence="6" type="ORF">M513_03295</name>
</gene>
<dbReference type="SUPFAM" id="SSF48652">
    <property type="entry name" value="Tetraspanin"/>
    <property type="match status" value="1"/>
</dbReference>
<protein>
    <submittedName>
        <fullName evidence="6">Uncharacterized protein</fullName>
    </submittedName>
</protein>
<keyword evidence="2 5" id="KW-0812">Transmembrane</keyword>
<feature type="transmembrane region" description="Helical" evidence="5">
    <location>
        <begin position="95"/>
        <end position="115"/>
    </location>
</feature>
<dbReference type="Pfam" id="PF00335">
    <property type="entry name" value="Tetraspanin"/>
    <property type="match status" value="1"/>
</dbReference>
<accession>A0A085MF60</accession>
<feature type="transmembrane region" description="Helical" evidence="5">
    <location>
        <begin position="57"/>
        <end position="75"/>
    </location>
</feature>
<keyword evidence="7" id="KW-1185">Reference proteome</keyword>
<dbReference type="Proteomes" id="UP000030764">
    <property type="component" value="Unassembled WGS sequence"/>
</dbReference>
<evidence type="ECO:0000313" key="7">
    <source>
        <dbReference type="Proteomes" id="UP000030764"/>
    </source>
</evidence>
<evidence type="ECO:0000256" key="4">
    <source>
        <dbReference type="ARBA" id="ARBA00023136"/>
    </source>
</evidence>
<dbReference type="InterPro" id="IPR018499">
    <property type="entry name" value="Tetraspanin/Peripherin"/>
</dbReference>
<evidence type="ECO:0000256" key="5">
    <source>
        <dbReference type="SAM" id="Phobius"/>
    </source>
</evidence>
<dbReference type="CDD" id="cd03127">
    <property type="entry name" value="tetraspanin_LEL"/>
    <property type="match status" value="1"/>
</dbReference>
<keyword evidence="3 5" id="KW-1133">Transmembrane helix</keyword>
<keyword evidence="4 5" id="KW-0472">Membrane</keyword>
<dbReference type="PANTHER" id="PTHR19282">
    <property type="entry name" value="TETRASPANIN"/>
    <property type="match status" value="1"/>
</dbReference>